<feature type="compositionally biased region" description="Low complexity" evidence="1">
    <location>
        <begin position="61"/>
        <end position="76"/>
    </location>
</feature>
<dbReference type="Pfam" id="PF24837">
    <property type="entry name" value="AMIN-like"/>
    <property type="match status" value="1"/>
</dbReference>
<name>A0A1L7CT99_9CORY</name>
<proteinExistence type="predicted"/>
<dbReference type="KEGG" id="cfk:CFRA_07230"/>
<dbReference type="PROSITE" id="PS51257">
    <property type="entry name" value="PROKAR_LIPOPROTEIN"/>
    <property type="match status" value="1"/>
</dbReference>
<dbReference type="AlphaFoldDB" id="A0A1L7CT99"/>
<dbReference type="OrthoDB" id="3393679at2"/>
<dbReference type="InterPro" id="IPR056303">
    <property type="entry name" value="AMIN-like"/>
</dbReference>
<evidence type="ECO:0000259" key="2">
    <source>
        <dbReference type="Pfam" id="PF24837"/>
    </source>
</evidence>
<dbReference type="STRING" id="1437875.CFRA_07230"/>
<evidence type="ECO:0000256" key="1">
    <source>
        <dbReference type="SAM" id="MobiDB-lite"/>
    </source>
</evidence>
<dbReference type="EMBL" id="CP009247">
    <property type="protein sequence ID" value="APT89082.1"/>
    <property type="molecule type" value="Genomic_DNA"/>
</dbReference>
<evidence type="ECO:0000313" key="3">
    <source>
        <dbReference type="EMBL" id="APT89082.1"/>
    </source>
</evidence>
<dbReference type="Proteomes" id="UP000185434">
    <property type="component" value="Chromosome"/>
</dbReference>
<feature type="domain" description="AMIN-like" evidence="2">
    <location>
        <begin position="101"/>
        <end position="224"/>
    </location>
</feature>
<feature type="region of interest" description="Disordered" evidence="1">
    <location>
        <begin position="52"/>
        <end position="76"/>
    </location>
</feature>
<keyword evidence="4" id="KW-1185">Reference proteome</keyword>
<protein>
    <recommendedName>
        <fullName evidence="2">AMIN-like domain-containing protein</fullName>
    </recommendedName>
</protein>
<organism evidence="3 4">
    <name type="scientific">Corynebacterium frankenforstense DSM 45800</name>
    <dbReference type="NCBI Taxonomy" id="1437875"/>
    <lineage>
        <taxon>Bacteria</taxon>
        <taxon>Bacillati</taxon>
        <taxon>Actinomycetota</taxon>
        <taxon>Actinomycetes</taxon>
        <taxon>Mycobacteriales</taxon>
        <taxon>Corynebacteriaceae</taxon>
        <taxon>Corynebacterium</taxon>
    </lineage>
</organism>
<evidence type="ECO:0000313" key="4">
    <source>
        <dbReference type="Proteomes" id="UP000185434"/>
    </source>
</evidence>
<accession>A0A1L7CT99</accession>
<dbReference type="RefSeq" id="WP_075664061.1">
    <property type="nucleotide sequence ID" value="NZ_CP009247.1"/>
</dbReference>
<reference evidence="3 4" key="1">
    <citation type="submission" date="2014-08" db="EMBL/GenBank/DDBJ databases">
        <title>Complete genome sequence of Corynebacterium frankenforstense ST18(T) (=DSM 45800(T)), isolated from raw cow milk.</title>
        <authorList>
            <person name="Ruckert C."/>
            <person name="Albersmeier A."/>
            <person name="Winkler A."/>
            <person name="Lipski A."/>
            <person name="Kalinowski J."/>
        </authorList>
    </citation>
    <scope>NUCLEOTIDE SEQUENCE [LARGE SCALE GENOMIC DNA]</scope>
    <source>
        <strain evidence="3 4">ST18</strain>
    </source>
</reference>
<sequence>MTLRAHLHRDHHRTTAVVAALGATALVLTGCSGDGDGGSQTTSTQAELTTIAASPETQSGPSTSEAPESSAPADDAPDEAAFAEAGTGDKEFMPDKMPGLSIVDTRVGEHDGYDRVVFEFAGDGEPGWHTAYTKKPAQQASGHALDYPGQVALNVMINGVEIDYADPDSAPEVGPAAGPAGYIAGVNHEGVFEADAQYVIGLDRERPYTVTTLQNPTRLVIDFQS</sequence>
<gene>
    <name evidence="3" type="ORF">CFRA_07230</name>
</gene>